<dbReference type="PANTHER" id="PTHR47032:SF1">
    <property type="entry name" value="UDP-D-XYLOSE:L-FUCOSE ALPHA-1,3-D-XYLOSYLTRANSFERASE-RELATED"/>
    <property type="match status" value="1"/>
</dbReference>
<evidence type="ECO:0000313" key="1">
    <source>
        <dbReference type="EMBL" id="CAH1798491.1"/>
    </source>
</evidence>
<name>A0A8J1XKD2_OWEFU</name>
<evidence type="ECO:0000313" key="2">
    <source>
        <dbReference type="Proteomes" id="UP000749559"/>
    </source>
</evidence>
<dbReference type="AlphaFoldDB" id="A0A8J1XKD2"/>
<dbReference type="InterPro" id="IPR005069">
    <property type="entry name" value="Nucl-diP-sugar_transferase"/>
</dbReference>
<dbReference type="PANTHER" id="PTHR47032">
    <property type="entry name" value="UDP-D-XYLOSE:L-FUCOSE ALPHA-1,3-D-XYLOSYLTRANSFERASE-RELATED"/>
    <property type="match status" value="1"/>
</dbReference>
<sequence length="354" mass="41386">MEVIIRLLDLGYSVFISDVDVYYLADPMSYFDEGVDVVIQDGWEMLNPGFMFVNNTAESKQLFKRTWDKVLKTNWMIKEQVNVDEEIKTMSEQKTLKYKRLLASLFPCGKAYFKPRPIALEKPSGFVAVHNTHIKGLEEKIYRFKEHLFWINDRNGYFTSLDSRYIQYDNPNIGFDNKTLLTETIALRNAIAIANLTNRILILPKFFCFGTRCSLAICPKNMTGSCPLSAHFIPRAFEHTFKGQYRESTFLINPRVPYRVKRSISPSLLLNNFQNICFSVNHDLLLSVNNTSISSNQQNNEVYFEDFTALLEPYKKFRILKFSSLYYGFKGFKDLKKQQWLDSKCKTGLARRWR</sequence>
<dbReference type="Pfam" id="PF03407">
    <property type="entry name" value="Nucleotid_trans"/>
    <property type="match status" value="1"/>
</dbReference>
<proteinExistence type="predicted"/>
<dbReference type="EMBL" id="CAIIXF020000011">
    <property type="protein sequence ID" value="CAH1798491.1"/>
    <property type="molecule type" value="Genomic_DNA"/>
</dbReference>
<dbReference type="Proteomes" id="UP000749559">
    <property type="component" value="Unassembled WGS sequence"/>
</dbReference>
<keyword evidence="2" id="KW-1185">Reference proteome</keyword>
<dbReference type="GO" id="GO:0005794">
    <property type="term" value="C:Golgi apparatus"/>
    <property type="evidence" value="ECO:0007669"/>
    <property type="project" value="TreeGrafter"/>
</dbReference>
<gene>
    <name evidence="1" type="ORF">OFUS_LOCUS22634</name>
</gene>
<dbReference type="OrthoDB" id="540503at2759"/>
<accession>A0A8J1XKD2</accession>
<dbReference type="GO" id="GO:0016757">
    <property type="term" value="F:glycosyltransferase activity"/>
    <property type="evidence" value="ECO:0007669"/>
    <property type="project" value="TreeGrafter"/>
</dbReference>
<protein>
    <submittedName>
        <fullName evidence="1">Uncharacterized protein</fullName>
    </submittedName>
</protein>
<organism evidence="1 2">
    <name type="scientific">Owenia fusiformis</name>
    <name type="common">Polychaete worm</name>
    <dbReference type="NCBI Taxonomy" id="6347"/>
    <lineage>
        <taxon>Eukaryota</taxon>
        <taxon>Metazoa</taxon>
        <taxon>Spiralia</taxon>
        <taxon>Lophotrochozoa</taxon>
        <taxon>Annelida</taxon>
        <taxon>Polychaeta</taxon>
        <taxon>Sedentaria</taxon>
        <taxon>Canalipalpata</taxon>
        <taxon>Sabellida</taxon>
        <taxon>Oweniida</taxon>
        <taxon>Oweniidae</taxon>
        <taxon>Owenia</taxon>
    </lineage>
</organism>
<comment type="caution">
    <text evidence="1">The sequence shown here is derived from an EMBL/GenBank/DDBJ whole genome shotgun (WGS) entry which is preliminary data.</text>
</comment>
<reference evidence="1" key="1">
    <citation type="submission" date="2022-03" db="EMBL/GenBank/DDBJ databases">
        <authorList>
            <person name="Martin C."/>
        </authorList>
    </citation>
    <scope>NUCLEOTIDE SEQUENCE</scope>
</reference>
<dbReference type="InterPro" id="IPR052636">
    <property type="entry name" value="UDP-D-xylose:L-fucose_XylT"/>
</dbReference>